<evidence type="ECO:0000313" key="2">
    <source>
        <dbReference type="Proteomes" id="UP000294933"/>
    </source>
</evidence>
<dbReference type="AlphaFoldDB" id="A0A4Y7PS40"/>
<accession>A0A4Y7PS40</accession>
<dbReference type="Proteomes" id="UP000294933">
    <property type="component" value="Unassembled WGS sequence"/>
</dbReference>
<protein>
    <recommendedName>
        <fullName evidence="3">RanBP2-type domain-containing protein</fullName>
    </recommendedName>
</protein>
<reference evidence="1 2" key="1">
    <citation type="submission" date="2018-06" db="EMBL/GenBank/DDBJ databases">
        <title>A transcriptomic atlas of mushroom development highlights an independent origin of complex multicellularity.</title>
        <authorList>
            <consortium name="DOE Joint Genome Institute"/>
            <person name="Krizsan K."/>
            <person name="Almasi E."/>
            <person name="Merenyi Z."/>
            <person name="Sahu N."/>
            <person name="Viragh M."/>
            <person name="Koszo T."/>
            <person name="Mondo S."/>
            <person name="Kiss B."/>
            <person name="Balint B."/>
            <person name="Kues U."/>
            <person name="Barry K."/>
            <person name="Hegedus J.C."/>
            <person name="Henrissat B."/>
            <person name="Johnson J."/>
            <person name="Lipzen A."/>
            <person name="Ohm R."/>
            <person name="Nagy I."/>
            <person name="Pangilinan J."/>
            <person name="Yan J."/>
            <person name="Xiong Y."/>
            <person name="Grigoriev I.V."/>
            <person name="Hibbett D.S."/>
            <person name="Nagy L.G."/>
        </authorList>
    </citation>
    <scope>NUCLEOTIDE SEQUENCE [LARGE SCALE GENOMIC DNA]</scope>
    <source>
        <strain evidence="1 2">SZMC22713</strain>
    </source>
</reference>
<gene>
    <name evidence="1" type="ORF">BD410DRAFT_831033</name>
</gene>
<organism evidence="1 2">
    <name type="scientific">Rickenella mellea</name>
    <dbReference type="NCBI Taxonomy" id="50990"/>
    <lineage>
        <taxon>Eukaryota</taxon>
        <taxon>Fungi</taxon>
        <taxon>Dikarya</taxon>
        <taxon>Basidiomycota</taxon>
        <taxon>Agaricomycotina</taxon>
        <taxon>Agaricomycetes</taxon>
        <taxon>Hymenochaetales</taxon>
        <taxon>Rickenellaceae</taxon>
        <taxon>Rickenella</taxon>
    </lineage>
</organism>
<dbReference type="VEuPathDB" id="FungiDB:BD410DRAFT_831033"/>
<dbReference type="STRING" id="50990.A0A4Y7PS40"/>
<evidence type="ECO:0000313" key="1">
    <source>
        <dbReference type="EMBL" id="TDL18194.1"/>
    </source>
</evidence>
<sequence>MSGLQQMDSYHGVSEKLDLDVVRHGQYYFSLITFQVENCLFKLPRHFFEQSDVFQGMYTIAQADTDEGTCDQHPIYLALTKREDFEAFLKVALPIWLPGHQVSQTVLSLQEWLGVLELAHKWEFKNVRQTAIETLDKHPLDVVQKIKLIQKYEIKEWTYAAYKTMLVRESALTAHEMKSLGFEFSSKIADAREKLMKKKINDAARGNNSSNWYCSSCGGTNHLGYSECQYLDCRQPKPSTDDPNVIHGVIHEVFGDPIWIL</sequence>
<evidence type="ECO:0008006" key="3">
    <source>
        <dbReference type="Google" id="ProtNLM"/>
    </source>
</evidence>
<keyword evidence="2" id="KW-1185">Reference proteome</keyword>
<proteinExistence type="predicted"/>
<dbReference type="EMBL" id="ML170211">
    <property type="protein sequence ID" value="TDL18194.1"/>
    <property type="molecule type" value="Genomic_DNA"/>
</dbReference>
<dbReference type="OrthoDB" id="3193844at2759"/>
<name>A0A4Y7PS40_9AGAM</name>